<sequence>MNPKEREREMEGENNVNEMYRECLRNHAASLGSYATDGCGEFTPDHNDTTSPGTAGLNCAACGCHRNFHRKVIHTAAETIDYGVRFHVTFWTQM</sequence>
<dbReference type="PANTHER" id="PTHR31948">
    <property type="entry name" value="ZINC-FINGER HOMEODOMAIN PROTEIN 2"/>
    <property type="match status" value="1"/>
</dbReference>
<dbReference type="Proteomes" id="UP001634393">
    <property type="component" value="Unassembled WGS sequence"/>
</dbReference>
<evidence type="ECO:0000259" key="4">
    <source>
        <dbReference type="PROSITE" id="PS51523"/>
    </source>
</evidence>
<name>A0ABD3S1Y5_9LAMI</name>
<organism evidence="5 6">
    <name type="scientific">Penstemon smallii</name>
    <dbReference type="NCBI Taxonomy" id="265156"/>
    <lineage>
        <taxon>Eukaryota</taxon>
        <taxon>Viridiplantae</taxon>
        <taxon>Streptophyta</taxon>
        <taxon>Embryophyta</taxon>
        <taxon>Tracheophyta</taxon>
        <taxon>Spermatophyta</taxon>
        <taxon>Magnoliopsida</taxon>
        <taxon>eudicotyledons</taxon>
        <taxon>Gunneridae</taxon>
        <taxon>Pentapetalae</taxon>
        <taxon>asterids</taxon>
        <taxon>lamiids</taxon>
        <taxon>Lamiales</taxon>
        <taxon>Plantaginaceae</taxon>
        <taxon>Cheloneae</taxon>
        <taxon>Penstemon</taxon>
    </lineage>
</organism>
<dbReference type="AlphaFoldDB" id="A0ABD3S1Y5"/>
<comment type="caution">
    <text evidence="5">The sequence shown here is derived from an EMBL/GenBank/DDBJ whole genome shotgun (WGS) entry which is preliminary data.</text>
</comment>
<accession>A0ABD3S1Y5</accession>
<keyword evidence="1" id="KW-0479">Metal-binding</keyword>
<dbReference type="PROSITE" id="PS51523">
    <property type="entry name" value="ZF_HD_DIMER"/>
    <property type="match status" value="1"/>
</dbReference>
<dbReference type="InterPro" id="IPR006456">
    <property type="entry name" value="ZF_HD_homeobox_Cys/His_dimer"/>
</dbReference>
<gene>
    <name evidence="5" type="ORF">ACJIZ3_004410</name>
</gene>
<evidence type="ECO:0000313" key="6">
    <source>
        <dbReference type="Proteomes" id="UP001634393"/>
    </source>
</evidence>
<dbReference type="NCBIfam" id="TIGR01566">
    <property type="entry name" value="ZF_HD_prot_N"/>
    <property type="match status" value="1"/>
</dbReference>
<feature type="domain" description="ZF-HD dimerization-type" evidence="4">
    <location>
        <begin position="20"/>
        <end position="72"/>
    </location>
</feature>
<dbReference type="Pfam" id="PF04770">
    <property type="entry name" value="ZF-HD_dimer"/>
    <property type="match status" value="1"/>
</dbReference>
<evidence type="ECO:0000313" key="5">
    <source>
        <dbReference type="EMBL" id="KAL3818505.1"/>
    </source>
</evidence>
<keyword evidence="6" id="KW-1185">Reference proteome</keyword>
<evidence type="ECO:0000256" key="3">
    <source>
        <dbReference type="ARBA" id="ARBA00022833"/>
    </source>
</evidence>
<keyword evidence="2" id="KW-0863">Zinc-finger</keyword>
<dbReference type="PANTHER" id="PTHR31948:SF16">
    <property type="entry name" value="ZINC-FINGER HOMEODOMAIN PROTEIN 11"/>
    <property type="match status" value="1"/>
</dbReference>
<protein>
    <recommendedName>
        <fullName evidence="4">ZF-HD dimerization-type domain-containing protein</fullName>
    </recommendedName>
</protein>
<reference evidence="5 6" key="1">
    <citation type="submission" date="2024-12" db="EMBL/GenBank/DDBJ databases">
        <title>The unique morphological basis and parallel evolutionary history of personate flowers in Penstemon.</title>
        <authorList>
            <person name="Depatie T.H."/>
            <person name="Wessinger C.A."/>
        </authorList>
    </citation>
    <scope>NUCLEOTIDE SEQUENCE [LARGE SCALE GENOMIC DNA]</scope>
    <source>
        <strain evidence="5">WTNN_2</strain>
        <tissue evidence="5">Leaf</tissue>
    </source>
</reference>
<evidence type="ECO:0000256" key="2">
    <source>
        <dbReference type="ARBA" id="ARBA00022771"/>
    </source>
</evidence>
<proteinExistence type="predicted"/>
<dbReference type="GO" id="GO:0008270">
    <property type="term" value="F:zinc ion binding"/>
    <property type="evidence" value="ECO:0007669"/>
    <property type="project" value="UniProtKB-KW"/>
</dbReference>
<dbReference type="EMBL" id="JBJXBP010000007">
    <property type="protein sequence ID" value="KAL3818505.1"/>
    <property type="molecule type" value="Genomic_DNA"/>
</dbReference>
<keyword evidence="3" id="KW-0862">Zinc</keyword>
<evidence type="ECO:0000256" key="1">
    <source>
        <dbReference type="ARBA" id="ARBA00022723"/>
    </source>
</evidence>